<dbReference type="AlphaFoldDB" id="A0A3E4E8U5"/>
<comment type="caution">
    <text evidence="1">The sequence shown here is derived from an EMBL/GenBank/DDBJ whole genome shotgun (WGS) entry which is preliminary data.</text>
</comment>
<dbReference type="EMBL" id="QSOB01000013">
    <property type="protein sequence ID" value="RGI67167.1"/>
    <property type="molecule type" value="Genomic_DNA"/>
</dbReference>
<gene>
    <name evidence="1" type="ORF">DXD95_09755</name>
</gene>
<evidence type="ECO:0000313" key="1">
    <source>
        <dbReference type="EMBL" id="RGI67167.1"/>
    </source>
</evidence>
<accession>A0A3E4E8U5</accession>
<organism evidence="1 2">
    <name type="scientific">Agathobacter rectalis</name>
    <dbReference type="NCBI Taxonomy" id="39491"/>
    <lineage>
        <taxon>Bacteria</taxon>
        <taxon>Bacillati</taxon>
        <taxon>Bacillota</taxon>
        <taxon>Clostridia</taxon>
        <taxon>Lachnospirales</taxon>
        <taxon>Lachnospiraceae</taxon>
        <taxon>Agathobacter</taxon>
    </lineage>
</organism>
<dbReference type="Proteomes" id="UP000260642">
    <property type="component" value="Unassembled WGS sequence"/>
</dbReference>
<protein>
    <recommendedName>
        <fullName evidence="3">LXG domain-containing protein</fullName>
    </recommendedName>
</protein>
<name>A0A3E4E8U5_9FIRM</name>
<dbReference type="RefSeq" id="WP_004614750.1">
    <property type="nucleotide sequence ID" value="NZ_QSOB01000013.1"/>
</dbReference>
<evidence type="ECO:0008006" key="3">
    <source>
        <dbReference type="Google" id="ProtNLM"/>
    </source>
</evidence>
<sequence>MKESDYLNPNDIKSQCDQAIHKLENDNETLDIVSKSVTAFSTDNEIKSVSFENLKQQLADYITVIDAIKSANAYDIAEFSTLKDLVGDEVLDGANIQSQMKKALDNKEFYLEKADEYEMKKETSNSIIDLYYSWKVNDYKRLAESSQKLYDEWKSKSDKYDEIEGSTSILFSTTSSLREAITTALNSMSGRFQSGTYIPRTGFDWKKIMEVECLKLESWLKAKEELKLSESETEYLKQKGIVLTTMDIACIKRTEGTELVFLSKDKKALFYKGEIYPIYVPDNEISFQPIWKLDGKKEISAMEFDALEGILGFSLEEIPKEDIYTTSGHKVLSGELSSTDPNVKAAAGLSALLGLTQFTLSSLSKSEVTVIFQSSEGGNRGTICVGNSEDRATFQNWNYNIPMDTYRDSEPGIGKIWASDYAAGIYKIASGKDVPNPDGTYTITGTLDERHKDTNISGYLSYSTDGKLMYTPLTYSGDKAYIESVDGFMEFGRTQILDFSDKLSTPSFADEDSQKLLEELLKGENE</sequence>
<evidence type="ECO:0000313" key="2">
    <source>
        <dbReference type="Proteomes" id="UP000260642"/>
    </source>
</evidence>
<reference evidence="1 2" key="1">
    <citation type="submission" date="2018-08" db="EMBL/GenBank/DDBJ databases">
        <title>A genome reference for cultivated species of the human gut microbiota.</title>
        <authorList>
            <person name="Zou Y."/>
            <person name="Xue W."/>
            <person name="Luo G."/>
        </authorList>
    </citation>
    <scope>NUCLEOTIDE SEQUENCE [LARGE SCALE GENOMIC DNA]</scope>
    <source>
        <strain evidence="1 2">TM10-3</strain>
    </source>
</reference>
<proteinExistence type="predicted"/>